<sequence>MIDFILTAGLVITMDKKRRVIKNGALAVDKGAIVHVGEAKEIEAKFTAKETIDCSNHAIMPGFVDAHGHAGHSMFRFVIKDTKYWMPAITHTYKHYTSDEFWYIEGRVSALERLKAGVTTAVCVMSSQPRCDDPVFAINNAKAYAEIGIRDIVCAGPCHVPWPHNYSRWINGKRVMRAVTFEEVVKSLETVIKTLNNTNNGKTFAYAAPFGIITSINPSGATPRELLTTLTEHDKLQAKEMLRIAKEYNTRIHSDCFGGMIHLAMQDPDNAVLGPNVHVQHCSGLHDDEVKVLADTGTSASITWYSGAPVHRMLDMGVNIAASTDGPKPEPGLDMFNCMRMFQQHYRELSQDPDLLPHEKMLELVTIDAAKVIGLDHLVGSLEAGKRADLITVNLLNPRLTPNFNTVHSLVMSARSCDVDNVMVDGEFLLRDGKVLKANEKNILTEAQKEAEETVERAKLNGFAYLHDAYWGQARKPHTEELFDLEWQRQDGGHY</sequence>
<dbReference type="GO" id="GO:0008835">
    <property type="term" value="F:diaminohydroxyphosphoribosylaminopyrimidine deaminase activity"/>
    <property type="evidence" value="ECO:0007669"/>
    <property type="project" value="UniProtKB-EC"/>
</dbReference>
<dbReference type="Gene3D" id="2.30.40.10">
    <property type="entry name" value="Urease, subunit C, domain 1"/>
    <property type="match status" value="1"/>
</dbReference>
<reference evidence="3" key="1">
    <citation type="submission" date="2012-03" db="EMBL/GenBank/DDBJ databases">
        <title>Functional metagenomics reveals considerable lignocellulase gene clusters in the gut microbiome of a wood-feeding higher termite.</title>
        <authorList>
            <person name="Liu N."/>
        </authorList>
    </citation>
    <scope>NUCLEOTIDE SEQUENCE</scope>
</reference>
<dbReference type="InterPro" id="IPR006680">
    <property type="entry name" value="Amidohydro-rel"/>
</dbReference>
<accession>A0A806KRS6</accession>
<dbReference type="PANTHER" id="PTHR43794">
    <property type="entry name" value="AMINOHYDROLASE SSNA-RELATED"/>
    <property type="match status" value="1"/>
</dbReference>
<evidence type="ECO:0000313" key="3">
    <source>
        <dbReference type="EMBL" id="AGS53829.1"/>
    </source>
</evidence>
<dbReference type="Pfam" id="PF01979">
    <property type="entry name" value="Amidohydro_1"/>
    <property type="match status" value="1"/>
</dbReference>
<proteinExistence type="predicted"/>
<protein>
    <submittedName>
        <fullName evidence="3">Pyrimidine deaminase archaeal predicted</fullName>
        <ecNumber evidence="3">3.5.4.26</ecNumber>
    </submittedName>
</protein>
<dbReference type="SUPFAM" id="SSF51338">
    <property type="entry name" value="Composite domain of metallo-dependent hydrolases"/>
    <property type="match status" value="1"/>
</dbReference>
<dbReference type="AlphaFoldDB" id="A0A806KRS6"/>
<dbReference type="InterPro" id="IPR032466">
    <property type="entry name" value="Metal_Hydrolase"/>
</dbReference>
<dbReference type="InterPro" id="IPR011059">
    <property type="entry name" value="Metal-dep_hydrolase_composite"/>
</dbReference>
<dbReference type="PANTHER" id="PTHR43794:SF11">
    <property type="entry name" value="AMIDOHYDROLASE-RELATED DOMAIN-CONTAINING PROTEIN"/>
    <property type="match status" value="1"/>
</dbReference>
<keyword evidence="1 3" id="KW-0378">Hydrolase</keyword>
<dbReference type="EC" id="3.5.4.26" evidence="3"/>
<name>A0A806KRS6_9BACT</name>
<evidence type="ECO:0000256" key="1">
    <source>
        <dbReference type="ARBA" id="ARBA00022801"/>
    </source>
</evidence>
<dbReference type="Gene3D" id="3.20.20.140">
    <property type="entry name" value="Metal-dependent hydrolases"/>
    <property type="match status" value="1"/>
</dbReference>
<dbReference type="EMBL" id="JQ844253">
    <property type="protein sequence ID" value="AGS53829.1"/>
    <property type="molecule type" value="Genomic_DNA"/>
</dbReference>
<dbReference type="InterPro" id="IPR050287">
    <property type="entry name" value="MTA/SAH_deaminase"/>
</dbReference>
<feature type="domain" description="Amidohydrolase-related" evidence="2">
    <location>
        <begin position="59"/>
        <end position="427"/>
    </location>
</feature>
<organism evidence="3">
    <name type="scientific">uncultured bacterium contig00054</name>
    <dbReference type="NCBI Taxonomy" id="1181538"/>
    <lineage>
        <taxon>Bacteria</taxon>
        <taxon>environmental samples</taxon>
    </lineage>
</organism>
<evidence type="ECO:0000259" key="2">
    <source>
        <dbReference type="Pfam" id="PF01979"/>
    </source>
</evidence>
<dbReference type="SUPFAM" id="SSF51556">
    <property type="entry name" value="Metallo-dependent hydrolases"/>
    <property type="match status" value="1"/>
</dbReference>